<proteinExistence type="inferred from homology"/>
<gene>
    <name evidence="9" type="ORF">IAB03_05200</name>
</gene>
<dbReference type="PANTHER" id="PTHR30558:SF3">
    <property type="entry name" value="BIOPOLYMER TRANSPORT PROTEIN EXBD-RELATED"/>
    <property type="match status" value="1"/>
</dbReference>
<protein>
    <submittedName>
        <fullName evidence="9">Biopolymer transporter ExbD</fullName>
    </submittedName>
</protein>
<dbReference type="Pfam" id="PF02472">
    <property type="entry name" value="ExbD"/>
    <property type="match status" value="1"/>
</dbReference>
<organism evidence="9 10">
    <name type="scientific">Candidatus Gallibacteroides avistercoris</name>
    <dbReference type="NCBI Taxonomy" id="2840833"/>
    <lineage>
        <taxon>Bacteria</taxon>
        <taxon>Pseudomonadati</taxon>
        <taxon>Bacteroidota</taxon>
        <taxon>Bacteroidia</taxon>
        <taxon>Bacteroidales</taxon>
        <taxon>Bacteroidaceae</taxon>
        <taxon>Bacteroidaceae incertae sedis</taxon>
        <taxon>Candidatus Gallibacteroides</taxon>
    </lineage>
</organism>
<evidence type="ECO:0000256" key="2">
    <source>
        <dbReference type="ARBA" id="ARBA00005811"/>
    </source>
</evidence>
<dbReference type="Proteomes" id="UP000824112">
    <property type="component" value="Unassembled WGS sequence"/>
</dbReference>
<dbReference type="AlphaFoldDB" id="A0A9D1M7Q8"/>
<evidence type="ECO:0000256" key="6">
    <source>
        <dbReference type="ARBA" id="ARBA00023136"/>
    </source>
</evidence>
<keyword evidence="4 7" id="KW-0812">Transmembrane</keyword>
<dbReference type="EMBL" id="DVNA01000120">
    <property type="protein sequence ID" value="HIU55187.1"/>
    <property type="molecule type" value="Genomic_DNA"/>
</dbReference>
<dbReference type="InterPro" id="IPR003400">
    <property type="entry name" value="ExbD"/>
</dbReference>
<comment type="subcellular location">
    <subcellularLocation>
        <location evidence="1">Cell membrane</location>
        <topology evidence="1">Single-pass membrane protein</topology>
    </subcellularLocation>
    <subcellularLocation>
        <location evidence="7">Cell membrane</location>
        <topology evidence="7">Single-pass type II membrane protein</topology>
    </subcellularLocation>
</comment>
<evidence type="ECO:0000256" key="5">
    <source>
        <dbReference type="ARBA" id="ARBA00022989"/>
    </source>
</evidence>
<evidence type="ECO:0000256" key="8">
    <source>
        <dbReference type="SAM" id="Coils"/>
    </source>
</evidence>
<sequence>MAEIQQNDKGGKQKGKQKKMTVRVDFTPMVDMNMLLITFFMLCTSLSKPNTMEIAMPSNDKVKEEEQTKVKESRFITIWFDKDNKVYYCEGIPDYKNWESIKESSYDADGIRALILNRNKDVIAKIKELKERKANGEITDEEYEEQAKEIRKDKNAPVVTVKGADDAIYKNMIDVLDELTIGNVATYALVPMEEGDSLLIENYKTKGETMKNYNL</sequence>
<evidence type="ECO:0000256" key="4">
    <source>
        <dbReference type="ARBA" id="ARBA00022692"/>
    </source>
</evidence>
<comment type="caution">
    <text evidence="9">The sequence shown here is derived from an EMBL/GenBank/DDBJ whole genome shotgun (WGS) entry which is preliminary data.</text>
</comment>
<evidence type="ECO:0000313" key="10">
    <source>
        <dbReference type="Proteomes" id="UP000824112"/>
    </source>
</evidence>
<evidence type="ECO:0000256" key="7">
    <source>
        <dbReference type="RuleBase" id="RU003879"/>
    </source>
</evidence>
<reference evidence="9" key="2">
    <citation type="journal article" date="2021" name="PeerJ">
        <title>Extensive microbial diversity within the chicken gut microbiome revealed by metagenomics and culture.</title>
        <authorList>
            <person name="Gilroy R."/>
            <person name="Ravi A."/>
            <person name="Getino M."/>
            <person name="Pursley I."/>
            <person name="Horton D.L."/>
            <person name="Alikhan N.F."/>
            <person name="Baker D."/>
            <person name="Gharbi K."/>
            <person name="Hall N."/>
            <person name="Watson M."/>
            <person name="Adriaenssens E.M."/>
            <person name="Foster-Nyarko E."/>
            <person name="Jarju S."/>
            <person name="Secka A."/>
            <person name="Antonio M."/>
            <person name="Oren A."/>
            <person name="Chaudhuri R.R."/>
            <person name="La Ragione R."/>
            <person name="Hildebrand F."/>
            <person name="Pallen M.J."/>
        </authorList>
    </citation>
    <scope>NUCLEOTIDE SEQUENCE</scope>
    <source>
        <strain evidence="9">CHK158-818</strain>
    </source>
</reference>
<dbReference type="GO" id="GO:0022857">
    <property type="term" value="F:transmembrane transporter activity"/>
    <property type="evidence" value="ECO:0007669"/>
    <property type="project" value="InterPro"/>
</dbReference>
<dbReference type="GO" id="GO:0015031">
    <property type="term" value="P:protein transport"/>
    <property type="evidence" value="ECO:0007669"/>
    <property type="project" value="UniProtKB-KW"/>
</dbReference>
<keyword evidence="7" id="KW-0813">Transport</keyword>
<reference evidence="9" key="1">
    <citation type="submission" date="2020-10" db="EMBL/GenBank/DDBJ databases">
        <authorList>
            <person name="Gilroy R."/>
        </authorList>
    </citation>
    <scope>NUCLEOTIDE SEQUENCE</scope>
    <source>
        <strain evidence="9">CHK158-818</strain>
    </source>
</reference>
<dbReference type="GO" id="GO:0005886">
    <property type="term" value="C:plasma membrane"/>
    <property type="evidence" value="ECO:0007669"/>
    <property type="project" value="UniProtKB-SubCell"/>
</dbReference>
<accession>A0A9D1M7Q8</accession>
<dbReference type="PANTHER" id="PTHR30558">
    <property type="entry name" value="EXBD MEMBRANE COMPONENT OF PMF-DRIVEN MACROMOLECULE IMPORT SYSTEM"/>
    <property type="match status" value="1"/>
</dbReference>
<keyword evidence="8" id="KW-0175">Coiled coil</keyword>
<keyword evidence="7" id="KW-0653">Protein transport</keyword>
<evidence type="ECO:0000256" key="3">
    <source>
        <dbReference type="ARBA" id="ARBA00022475"/>
    </source>
</evidence>
<evidence type="ECO:0000313" key="9">
    <source>
        <dbReference type="EMBL" id="HIU55187.1"/>
    </source>
</evidence>
<feature type="coiled-coil region" evidence="8">
    <location>
        <begin position="112"/>
        <end position="146"/>
    </location>
</feature>
<comment type="similarity">
    <text evidence="2 7">Belongs to the ExbD/TolR family.</text>
</comment>
<keyword evidence="5" id="KW-1133">Transmembrane helix</keyword>
<name>A0A9D1M7Q8_9BACT</name>
<keyword evidence="6" id="KW-0472">Membrane</keyword>
<keyword evidence="3" id="KW-1003">Cell membrane</keyword>
<evidence type="ECO:0000256" key="1">
    <source>
        <dbReference type="ARBA" id="ARBA00004162"/>
    </source>
</evidence>